<accession>A0ABY9WN37</accession>
<feature type="domain" description="SAF" evidence="2">
    <location>
        <begin position="34"/>
        <end position="98"/>
    </location>
</feature>
<gene>
    <name evidence="3" type="ORF">F0U60_14570</name>
</gene>
<keyword evidence="4" id="KW-1185">Reference proteome</keyword>
<evidence type="ECO:0000256" key="1">
    <source>
        <dbReference type="SAM" id="MobiDB-lite"/>
    </source>
</evidence>
<sequence>MRPHHLLLFVPLLVILLGARPEKGARRAPTPERVSVIVAMRDLATGERVTEADVANIQVSKEWVTSSFVQWDSRQYIIGQRVLLPVMKGDLLSWNLFETTSDTTLRERCASATGQPATAAEQVSRARQTLVERPREESSPGH</sequence>
<dbReference type="RefSeq" id="WP_395819492.1">
    <property type="nucleotide sequence ID" value="NZ_CP043494.1"/>
</dbReference>
<feature type="compositionally biased region" description="Basic and acidic residues" evidence="1">
    <location>
        <begin position="130"/>
        <end position="142"/>
    </location>
</feature>
<dbReference type="CDD" id="cd11614">
    <property type="entry name" value="SAF_CpaB_FlgA_like"/>
    <property type="match status" value="1"/>
</dbReference>
<name>A0ABY9WN37_9BACT</name>
<reference evidence="3 4" key="1">
    <citation type="submission" date="2019-08" db="EMBL/GenBank/DDBJ databases">
        <title>Archangium and Cystobacter genomes.</title>
        <authorList>
            <person name="Chen I.-C.K."/>
            <person name="Wielgoss S."/>
        </authorList>
    </citation>
    <scope>NUCLEOTIDE SEQUENCE [LARGE SCALE GENOMIC DNA]</scope>
    <source>
        <strain evidence="3 4">Cbm 6</strain>
    </source>
</reference>
<evidence type="ECO:0000313" key="3">
    <source>
        <dbReference type="EMBL" id="WNG45194.1"/>
    </source>
</evidence>
<evidence type="ECO:0000313" key="4">
    <source>
        <dbReference type="Proteomes" id="UP001611383"/>
    </source>
</evidence>
<dbReference type="EMBL" id="CP043494">
    <property type="protein sequence ID" value="WNG45194.1"/>
    <property type="molecule type" value="Genomic_DNA"/>
</dbReference>
<evidence type="ECO:0000259" key="2">
    <source>
        <dbReference type="SMART" id="SM00858"/>
    </source>
</evidence>
<proteinExistence type="predicted"/>
<dbReference type="Pfam" id="PF08666">
    <property type="entry name" value="SAF"/>
    <property type="match status" value="1"/>
</dbReference>
<dbReference type="InterPro" id="IPR013974">
    <property type="entry name" value="SAF"/>
</dbReference>
<organism evidence="3 4">
    <name type="scientific">Archangium minus</name>
    <dbReference type="NCBI Taxonomy" id="83450"/>
    <lineage>
        <taxon>Bacteria</taxon>
        <taxon>Pseudomonadati</taxon>
        <taxon>Myxococcota</taxon>
        <taxon>Myxococcia</taxon>
        <taxon>Myxococcales</taxon>
        <taxon>Cystobacterineae</taxon>
        <taxon>Archangiaceae</taxon>
        <taxon>Archangium</taxon>
    </lineage>
</organism>
<protein>
    <recommendedName>
        <fullName evidence="2">SAF domain-containing protein</fullName>
    </recommendedName>
</protein>
<feature type="region of interest" description="Disordered" evidence="1">
    <location>
        <begin position="112"/>
        <end position="142"/>
    </location>
</feature>
<dbReference type="Proteomes" id="UP001611383">
    <property type="component" value="Chromosome"/>
</dbReference>
<dbReference type="SMART" id="SM00858">
    <property type="entry name" value="SAF"/>
    <property type="match status" value="1"/>
</dbReference>